<keyword evidence="6" id="KW-1185">Reference proteome</keyword>
<dbReference type="InterPro" id="IPR015943">
    <property type="entry name" value="WD40/YVTN_repeat-like_dom_sf"/>
</dbReference>
<dbReference type="Proteomes" id="UP001152888">
    <property type="component" value="Unassembled WGS sequence"/>
</dbReference>
<feature type="repeat" description="WD" evidence="4">
    <location>
        <begin position="336"/>
        <end position="369"/>
    </location>
</feature>
<comment type="caution">
    <text evidence="5">The sequence shown here is derived from an EMBL/GenBank/DDBJ whole genome shotgun (WGS) entry which is preliminary data.</text>
</comment>
<dbReference type="Pfam" id="PF00400">
    <property type="entry name" value="WD40"/>
    <property type="match status" value="3"/>
</dbReference>
<organism evidence="5 6">
    <name type="scientific">Acanthoscelides obtectus</name>
    <name type="common">Bean weevil</name>
    <name type="synonym">Bruchus obtectus</name>
    <dbReference type="NCBI Taxonomy" id="200917"/>
    <lineage>
        <taxon>Eukaryota</taxon>
        <taxon>Metazoa</taxon>
        <taxon>Ecdysozoa</taxon>
        <taxon>Arthropoda</taxon>
        <taxon>Hexapoda</taxon>
        <taxon>Insecta</taxon>
        <taxon>Pterygota</taxon>
        <taxon>Neoptera</taxon>
        <taxon>Endopterygota</taxon>
        <taxon>Coleoptera</taxon>
        <taxon>Polyphaga</taxon>
        <taxon>Cucujiformia</taxon>
        <taxon>Chrysomeloidea</taxon>
        <taxon>Chrysomelidae</taxon>
        <taxon>Bruchinae</taxon>
        <taxon>Bruchini</taxon>
        <taxon>Acanthoscelides</taxon>
    </lineage>
</organism>
<dbReference type="PANTHER" id="PTHR22889">
    <property type="entry name" value="WD REPEAT-CONTAINING PROTEIN 89"/>
    <property type="match status" value="1"/>
</dbReference>
<dbReference type="InterPro" id="IPR001680">
    <property type="entry name" value="WD40_rpt"/>
</dbReference>
<dbReference type="InterPro" id="IPR020472">
    <property type="entry name" value="WD40_PAC1"/>
</dbReference>
<dbReference type="SMART" id="SM00320">
    <property type="entry name" value="WD40"/>
    <property type="match status" value="3"/>
</dbReference>
<keyword evidence="3" id="KW-0677">Repeat</keyword>
<accession>A0A9P0NVY8</accession>
<dbReference type="PRINTS" id="PR00320">
    <property type="entry name" value="GPROTEINBRPT"/>
</dbReference>
<dbReference type="Gene3D" id="2.130.10.10">
    <property type="entry name" value="YVTN repeat-like/Quinoprotein amine dehydrogenase"/>
    <property type="match status" value="2"/>
</dbReference>
<evidence type="ECO:0000256" key="1">
    <source>
        <dbReference type="ARBA" id="ARBA00021125"/>
    </source>
</evidence>
<reference evidence="5" key="1">
    <citation type="submission" date="2022-03" db="EMBL/GenBank/DDBJ databases">
        <authorList>
            <person name="Sayadi A."/>
        </authorList>
    </citation>
    <scope>NUCLEOTIDE SEQUENCE</scope>
</reference>
<dbReference type="InterPro" id="IPR039328">
    <property type="entry name" value="WDR89"/>
</dbReference>
<proteinExistence type="predicted"/>
<dbReference type="InterPro" id="IPR036322">
    <property type="entry name" value="WD40_repeat_dom_sf"/>
</dbReference>
<sequence length="369" mass="41354">MMIDDLIIMPHGDSDNSQQNYSDSDPDDDNLDEFTSCTCSIEKHISSEYILHVTATNENHPTCVLGLSNYTCEVYTIGESGIAKVGALHTYEDKVIGCKFSTTDKNSLYTGSSDGSIHLWDMRVMKKPALLFKDTTLKDGSQMKPFTCFDISPNDRLLAVGTDLCGSDVFTLFWDVRKGDLLGGYWESHTDVITEVKFHPDDVNKLISGSVDGLINLYDLSQPCEDDAFMDSLNTNSSVDHLQWFKQGTKDCITCVTDVTSDLQLWDLDKADPYKHLSRKDLSKLIKKKKEDYIYLAGCHDSEGQLMVLVGSNYETGDCLRSLQIEKAIIKPHFEFKGNQQIVRSSSYNKNTNILLTGGENGILAIWRL</sequence>
<dbReference type="PROSITE" id="PS50294">
    <property type="entry name" value="WD_REPEATS_REGION"/>
    <property type="match status" value="2"/>
</dbReference>
<keyword evidence="2 4" id="KW-0853">WD repeat</keyword>
<gene>
    <name evidence="5" type="ORF">ACAOBT_LOCUS2770</name>
</gene>
<dbReference type="PANTHER" id="PTHR22889:SF0">
    <property type="entry name" value="WD REPEAT-CONTAINING PROTEIN 89"/>
    <property type="match status" value="1"/>
</dbReference>
<feature type="repeat" description="WD" evidence="4">
    <location>
        <begin position="186"/>
        <end position="221"/>
    </location>
</feature>
<evidence type="ECO:0000256" key="3">
    <source>
        <dbReference type="ARBA" id="ARBA00022737"/>
    </source>
</evidence>
<evidence type="ECO:0000313" key="5">
    <source>
        <dbReference type="EMBL" id="CAH1958675.1"/>
    </source>
</evidence>
<evidence type="ECO:0000256" key="4">
    <source>
        <dbReference type="PROSITE-ProRule" id="PRU00221"/>
    </source>
</evidence>
<dbReference type="OrthoDB" id="25131at2759"/>
<protein>
    <recommendedName>
        <fullName evidence="1">WD repeat-containing protein 89</fullName>
    </recommendedName>
</protein>
<dbReference type="EMBL" id="CAKOFQ010006678">
    <property type="protein sequence ID" value="CAH1958675.1"/>
    <property type="molecule type" value="Genomic_DNA"/>
</dbReference>
<dbReference type="SUPFAM" id="SSF50978">
    <property type="entry name" value="WD40 repeat-like"/>
    <property type="match status" value="1"/>
</dbReference>
<name>A0A9P0NVY8_ACAOB</name>
<dbReference type="PROSITE" id="PS00678">
    <property type="entry name" value="WD_REPEATS_1"/>
    <property type="match status" value="1"/>
</dbReference>
<dbReference type="InterPro" id="IPR019775">
    <property type="entry name" value="WD40_repeat_CS"/>
</dbReference>
<feature type="repeat" description="WD" evidence="4">
    <location>
        <begin position="88"/>
        <end position="123"/>
    </location>
</feature>
<evidence type="ECO:0000313" key="6">
    <source>
        <dbReference type="Proteomes" id="UP001152888"/>
    </source>
</evidence>
<dbReference type="PROSITE" id="PS50082">
    <property type="entry name" value="WD_REPEATS_2"/>
    <property type="match status" value="3"/>
</dbReference>
<dbReference type="AlphaFoldDB" id="A0A9P0NVY8"/>
<evidence type="ECO:0000256" key="2">
    <source>
        <dbReference type="ARBA" id="ARBA00022574"/>
    </source>
</evidence>